<dbReference type="InterPro" id="IPR050629">
    <property type="entry name" value="STE20/SPS1-PAK"/>
</dbReference>
<dbReference type="AlphaFoldDB" id="A0AA39XXI7"/>
<evidence type="ECO:0000313" key="13">
    <source>
        <dbReference type="EMBL" id="KAK0642122.1"/>
    </source>
</evidence>
<dbReference type="InterPro" id="IPR017441">
    <property type="entry name" value="Protein_kinase_ATP_BS"/>
</dbReference>
<dbReference type="GO" id="GO:0004674">
    <property type="term" value="F:protein serine/threonine kinase activity"/>
    <property type="evidence" value="ECO:0007669"/>
    <property type="project" value="UniProtKB-KW"/>
</dbReference>
<dbReference type="PROSITE" id="PS50011">
    <property type="entry name" value="PROTEIN_KINASE_DOM"/>
    <property type="match status" value="1"/>
</dbReference>
<sequence>MMELAQLDLATLSATKLRALDDASEMQSAIVRQCAATNTPAPPYRLTELIGKGSFGRVYKAIPLLSSPTVAIKIMSIEDGDLSAPGATDTFSEILREVSTLKMLSQSGAQNINIVLDALLVGHSMWMITEYCAGGSVATLMRPKGYLSEHWIVPVLREVARGLYWVHKMGVVHRDIKCANVLVTDEGGVQLCDFGVAGVLRGQFEKRSTVTGTLQWMAPELFDERVSYGKEVDVWAFGSMAYEAATGLPPNAAEMMGVEIEGFGDWLRKNSPRLEGEEYSEGLKELVSVCMVPEPAGRLSAEEILRHGYVAGTEESHPTGMLAELVREYRQWEMEGGDRRSLFAPGGAQAWDVMSKKGAPDLAGDGWDYGTVNEVDQTIYDQAMANVDTVPRQPSKPRRRRRMPPVDLRVRVIKAPLEKAFDPNTISNYRDHARAFYCPDVPGPQQD</sequence>
<evidence type="ECO:0000256" key="10">
    <source>
        <dbReference type="PROSITE-ProRule" id="PRU10141"/>
    </source>
</evidence>
<evidence type="ECO:0000259" key="12">
    <source>
        <dbReference type="PROSITE" id="PS50011"/>
    </source>
</evidence>
<keyword evidence="3 11" id="KW-0723">Serine/threonine-protein kinase</keyword>
<dbReference type="EMBL" id="JAULSV010000006">
    <property type="protein sequence ID" value="KAK0642122.1"/>
    <property type="molecule type" value="Genomic_DNA"/>
</dbReference>
<proteinExistence type="inferred from homology"/>
<organism evidence="13 14">
    <name type="scientific">Cercophora newfieldiana</name>
    <dbReference type="NCBI Taxonomy" id="92897"/>
    <lineage>
        <taxon>Eukaryota</taxon>
        <taxon>Fungi</taxon>
        <taxon>Dikarya</taxon>
        <taxon>Ascomycota</taxon>
        <taxon>Pezizomycotina</taxon>
        <taxon>Sordariomycetes</taxon>
        <taxon>Sordariomycetidae</taxon>
        <taxon>Sordariales</taxon>
        <taxon>Lasiosphaeriaceae</taxon>
        <taxon>Cercophora</taxon>
    </lineage>
</organism>
<comment type="similarity">
    <text evidence="1">Belongs to the protein kinase superfamily. STE Ser/Thr protein kinase family. STE20 subfamily.</text>
</comment>
<keyword evidence="5 10" id="KW-0547">Nucleotide-binding</keyword>
<keyword evidence="14" id="KW-1185">Reference proteome</keyword>
<evidence type="ECO:0000256" key="1">
    <source>
        <dbReference type="ARBA" id="ARBA00008874"/>
    </source>
</evidence>
<accession>A0AA39XXI7</accession>
<keyword evidence="7 10" id="KW-0067">ATP-binding</keyword>
<evidence type="ECO:0000256" key="8">
    <source>
        <dbReference type="ARBA" id="ARBA00047899"/>
    </source>
</evidence>
<dbReference type="Gene3D" id="1.10.510.10">
    <property type="entry name" value="Transferase(Phosphotransferase) domain 1"/>
    <property type="match status" value="1"/>
</dbReference>
<evidence type="ECO:0000256" key="6">
    <source>
        <dbReference type="ARBA" id="ARBA00022777"/>
    </source>
</evidence>
<comment type="catalytic activity">
    <reaction evidence="9">
        <text>L-seryl-[protein] + ATP = O-phospho-L-seryl-[protein] + ADP + H(+)</text>
        <dbReference type="Rhea" id="RHEA:17989"/>
        <dbReference type="Rhea" id="RHEA-COMP:9863"/>
        <dbReference type="Rhea" id="RHEA-COMP:11604"/>
        <dbReference type="ChEBI" id="CHEBI:15378"/>
        <dbReference type="ChEBI" id="CHEBI:29999"/>
        <dbReference type="ChEBI" id="CHEBI:30616"/>
        <dbReference type="ChEBI" id="CHEBI:83421"/>
        <dbReference type="ChEBI" id="CHEBI:456216"/>
        <dbReference type="EC" id="2.7.11.1"/>
    </reaction>
</comment>
<evidence type="ECO:0000256" key="9">
    <source>
        <dbReference type="ARBA" id="ARBA00048679"/>
    </source>
</evidence>
<name>A0AA39XXI7_9PEZI</name>
<feature type="binding site" evidence="10">
    <location>
        <position position="73"/>
    </location>
    <ligand>
        <name>ATP</name>
        <dbReference type="ChEBI" id="CHEBI:30616"/>
    </ligand>
</feature>
<feature type="domain" description="Protein kinase" evidence="12">
    <location>
        <begin position="44"/>
        <end position="310"/>
    </location>
</feature>
<gene>
    <name evidence="13" type="ORF">B0T16DRAFT_359150</name>
</gene>
<dbReference type="GO" id="GO:0005737">
    <property type="term" value="C:cytoplasm"/>
    <property type="evidence" value="ECO:0007669"/>
    <property type="project" value="TreeGrafter"/>
</dbReference>
<dbReference type="PROSITE" id="PS00107">
    <property type="entry name" value="PROTEIN_KINASE_ATP"/>
    <property type="match status" value="1"/>
</dbReference>
<dbReference type="EC" id="2.7.11.1" evidence="2"/>
<dbReference type="Pfam" id="PF00069">
    <property type="entry name" value="Pkinase"/>
    <property type="match status" value="1"/>
</dbReference>
<evidence type="ECO:0000256" key="11">
    <source>
        <dbReference type="RuleBase" id="RU000304"/>
    </source>
</evidence>
<dbReference type="InterPro" id="IPR008271">
    <property type="entry name" value="Ser/Thr_kinase_AS"/>
</dbReference>
<reference evidence="13" key="1">
    <citation type="submission" date="2023-06" db="EMBL/GenBank/DDBJ databases">
        <title>Genome-scale phylogeny and comparative genomics of the fungal order Sordariales.</title>
        <authorList>
            <consortium name="Lawrence Berkeley National Laboratory"/>
            <person name="Hensen N."/>
            <person name="Bonometti L."/>
            <person name="Westerberg I."/>
            <person name="Brannstrom I.O."/>
            <person name="Guillou S."/>
            <person name="Cros-Aarteil S."/>
            <person name="Calhoun S."/>
            <person name="Haridas S."/>
            <person name="Kuo A."/>
            <person name="Mondo S."/>
            <person name="Pangilinan J."/>
            <person name="Riley R."/>
            <person name="Labutti K."/>
            <person name="Andreopoulos B."/>
            <person name="Lipzen A."/>
            <person name="Chen C."/>
            <person name="Yanf M."/>
            <person name="Daum C."/>
            <person name="Ng V."/>
            <person name="Clum A."/>
            <person name="Steindorff A."/>
            <person name="Ohm R."/>
            <person name="Martin F."/>
            <person name="Silar P."/>
            <person name="Natvig D."/>
            <person name="Lalanne C."/>
            <person name="Gautier V."/>
            <person name="Ament-Velasquez S.L."/>
            <person name="Kruys A."/>
            <person name="Hutchinson M.I."/>
            <person name="Powell A.J."/>
            <person name="Barry K."/>
            <person name="Miller A.N."/>
            <person name="Grigoriev I.V."/>
            <person name="Debuchy R."/>
            <person name="Gladieux P."/>
            <person name="Thoren M.H."/>
            <person name="Johannesson H."/>
        </authorList>
    </citation>
    <scope>NUCLEOTIDE SEQUENCE</scope>
    <source>
        <strain evidence="13">SMH2532-1</strain>
    </source>
</reference>
<evidence type="ECO:0000256" key="3">
    <source>
        <dbReference type="ARBA" id="ARBA00022527"/>
    </source>
</evidence>
<evidence type="ECO:0000256" key="7">
    <source>
        <dbReference type="ARBA" id="ARBA00022840"/>
    </source>
</evidence>
<feature type="non-terminal residue" evidence="13">
    <location>
        <position position="1"/>
    </location>
</feature>
<dbReference type="PROSITE" id="PS00108">
    <property type="entry name" value="PROTEIN_KINASE_ST"/>
    <property type="match status" value="1"/>
</dbReference>
<protein>
    <recommendedName>
        <fullName evidence="2">non-specific serine/threonine protein kinase</fullName>
        <ecNumber evidence="2">2.7.11.1</ecNumber>
    </recommendedName>
</protein>
<dbReference type="InterPro" id="IPR011009">
    <property type="entry name" value="Kinase-like_dom_sf"/>
</dbReference>
<dbReference type="SMART" id="SM00220">
    <property type="entry name" value="S_TKc"/>
    <property type="match status" value="1"/>
</dbReference>
<evidence type="ECO:0000256" key="5">
    <source>
        <dbReference type="ARBA" id="ARBA00022741"/>
    </source>
</evidence>
<keyword evidence="4" id="KW-0808">Transferase</keyword>
<evidence type="ECO:0000256" key="4">
    <source>
        <dbReference type="ARBA" id="ARBA00022679"/>
    </source>
</evidence>
<keyword evidence="6 13" id="KW-0418">Kinase</keyword>
<dbReference type="GO" id="GO:0005524">
    <property type="term" value="F:ATP binding"/>
    <property type="evidence" value="ECO:0007669"/>
    <property type="project" value="UniProtKB-UniRule"/>
</dbReference>
<dbReference type="PANTHER" id="PTHR48012:SF10">
    <property type="entry name" value="FI20177P1"/>
    <property type="match status" value="1"/>
</dbReference>
<dbReference type="Proteomes" id="UP001174936">
    <property type="component" value="Unassembled WGS sequence"/>
</dbReference>
<evidence type="ECO:0000256" key="2">
    <source>
        <dbReference type="ARBA" id="ARBA00012513"/>
    </source>
</evidence>
<evidence type="ECO:0000313" key="14">
    <source>
        <dbReference type="Proteomes" id="UP001174936"/>
    </source>
</evidence>
<dbReference type="InterPro" id="IPR000719">
    <property type="entry name" value="Prot_kinase_dom"/>
</dbReference>
<dbReference type="SUPFAM" id="SSF56112">
    <property type="entry name" value="Protein kinase-like (PK-like)"/>
    <property type="match status" value="1"/>
</dbReference>
<comment type="catalytic activity">
    <reaction evidence="8">
        <text>L-threonyl-[protein] + ATP = O-phospho-L-threonyl-[protein] + ADP + H(+)</text>
        <dbReference type="Rhea" id="RHEA:46608"/>
        <dbReference type="Rhea" id="RHEA-COMP:11060"/>
        <dbReference type="Rhea" id="RHEA-COMP:11605"/>
        <dbReference type="ChEBI" id="CHEBI:15378"/>
        <dbReference type="ChEBI" id="CHEBI:30013"/>
        <dbReference type="ChEBI" id="CHEBI:30616"/>
        <dbReference type="ChEBI" id="CHEBI:61977"/>
        <dbReference type="ChEBI" id="CHEBI:456216"/>
        <dbReference type="EC" id="2.7.11.1"/>
    </reaction>
</comment>
<comment type="caution">
    <text evidence="13">The sequence shown here is derived from an EMBL/GenBank/DDBJ whole genome shotgun (WGS) entry which is preliminary data.</text>
</comment>
<dbReference type="PANTHER" id="PTHR48012">
    <property type="entry name" value="STERILE20-LIKE KINASE, ISOFORM B-RELATED"/>
    <property type="match status" value="1"/>
</dbReference>